<evidence type="ECO:0000313" key="8">
    <source>
        <dbReference type="Proteomes" id="UP000182771"/>
    </source>
</evidence>
<dbReference type="Proteomes" id="UP000182771">
    <property type="component" value="Unassembled WGS sequence"/>
</dbReference>
<feature type="transmembrane region" description="Helical" evidence="5">
    <location>
        <begin position="150"/>
        <end position="171"/>
    </location>
</feature>
<feature type="transmembrane region" description="Helical" evidence="5">
    <location>
        <begin position="7"/>
        <end position="26"/>
    </location>
</feature>
<dbReference type="GO" id="GO:0030416">
    <property type="term" value="P:methylamine metabolic process"/>
    <property type="evidence" value="ECO:0007669"/>
    <property type="project" value="InterPro"/>
</dbReference>
<feature type="transmembrane region" description="Helical" evidence="5">
    <location>
        <begin position="46"/>
        <end position="72"/>
    </location>
</feature>
<dbReference type="AlphaFoldDB" id="A0A1H2RH32"/>
<keyword evidence="3 5" id="KW-1133">Transmembrane helix</keyword>
<accession>A0A1H2RH32</accession>
<evidence type="ECO:0000259" key="6">
    <source>
        <dbReference type="Pfam" id="PF07291"/>
    </source>
</evidence>
<dbReference type="InterPro" id="IPR009908">
    <property type="entry name" value="Methylamine_util_MauE"/>
</dbReference>
<evidence type="ECO:0000256" key="2">
    <source>
        <dbReference type="ARBA" id="ARBA00022692"/>
    </source>
</evidence>
<comment type="caution">
    <text evidence="7">The sequence shown here is derived from an EMBL/GenBank/DDBJ whole genome shotgun (WGS) entry which is preliminary data.</text>
</comment>
<sequence length="365" mass="41127">MKKISISIVRLIVGVVFIISGFVKLVDPIGFSFKLEEYFEPPVLNMPFFIPYAYPIAIFVVAFELILGVLLLLGFLRKFTLLSLLGLTIFFGFLTFYSAYFNKVTDCGCFGDALKFTPWGSFTKDMVLLFLALILWWGRDYIKPLWSNKVSAALLTLTVVGCIGLVCYTHKHLPIIDFRPYKIGVNIQKNMEIPEDAPKAVYDYHWKFKVGDREETITTQGAYPEVEGGEYLSVETELVSKGYEPPIHDFVIQNQGEDVTAQLLLESKLLLVTSYDLKRANLAGFVAIKRLTDKALKAGYKVVGLTPSPEQAKRLLGSYGLNFDFYAMDVTPLKTMVRANPAVIRLEAGTIKQKVSYNDTDKIEL</sequence>
<dbReference type="GeneID" id="85017671"/>
<keyword evidence="4 5" id="KW-0472">Membrane</keyword>
<dbReference type="EMBL" id="FNND01000001">
    <property type="protein sequence ID" value="SDW18697.1"/>
    <property type="molecule type" value="Genomic_DNA"/>
</dbReference>
<dbReference type="Pfam" id="PF07291">
    <property type="entry name" value="MauE"/>
    <property type="match status" value="1"/>
</dbReference>
<comment type="subcellular location">
    <subcellularLocation>
        <location evidence="1">Membrane</location>
        <topology evidence="1">Multi-pass membrane protein</topology>
    </subcellularLocation>
</comment>
<dbReference type="GO" id="GO:0016020">
    <property type="term" value="C:membrane"/>
    <property type="evidence" value="ECO:0007669"/>
    <property type="project" value="UniProtKB-SubCell"/>
</dbReference>
<dbReference type="NCBIfam" id="NF045576">
    <property type="entry name" value="BT_3928_fam"/>
    <property type="match status" value="1"/>
</dbReference>
<feature type="transmembrane region" description="Helical" evidence="5">
    <location>
        <begin position="79"/>
        <end position="99"/>
    </location>
</feature>
<evidence type="ECO:0000256" key="3">
    <source>
        <dbReference type="ARBA" id="ARBA00022989"/>
    </source>
</evidence>
<organism evidence="7 8">
    <name type="scientific">Capnocytophaga granulosa</name>
    <dbReference type="NCBI Taxonomy" id="45242"/>
    <lineage>
        <taxon>Bacteria</taxon>
        <taxon>Pseudomonadati</taxon>
        <taxon>Bacteroidota</taxon>
        <taxon>Flavobacteriia</taxon>
        <taxon>Flavobacteriales</taxon>
        <taxon>Flavobacteriaceae</taxon>
        <taxon>Capnocytophaga</taxon>
    </lineage>
</organism>
<reference evidence="7 8" key="1">
    <citation type="submission" date="2016-10" db="EMBL/GenBank/DDBJ databases">
        <authorList>
            <person name="Varghese N."/>
            <person name="Submissions S."/>
        </authorList>
    </citation>
    <scope>NUCLEOTIDE SEQUENCE [LARGE SCALE GENOMIC DNA]</scope>
    <source>
        <strain evidence="7 8">DSM 11449</strain>
    </source>
</reference>
<gene>
    <name evidence="7" type="ORF">SAMN05444420_101466</name>
</gene>
<protein>
    <submittedName>
        <fullName evidence="7">DoxX protein</fullName>
    </submittedName>
</protein>
<evidence type="ECO:0000313" key="7">
    <source>
        <dbReference type="EMBL" id="SDW18697.1"/>
    </source>
</evidence>
<keyword evidence="2 5" id="KW-0812">Transmembrane</keyword>
<evidence type="ECO:0000256" key="1">
    <source>
        <dbReference type="ARBA" id="ARBA00004141"/>
    </source>
</evidence>
<name>A0A1H2RH32_9FLAO</name>
<dbReference type="RefSeq" id="WP_016419735.1">
    <property type="nucleotide sequence ID" value="NZ_FNND01000001.1"/>
</dbReference>
<keyword evidence="8" id="KW-1185">Reference proteome</keyword>
<evidence type="ECO:0000256" key="5">
    <source>
        <dbReference type="SAM" id="Phobius"/>
    </source>
</evidence>
<feature type="domain" description="Methylamine utilisation protein MauE" evidence="6">
    <location>
        <begin position="3"/>
        <end position="137"/>
    </location>
</feature>
<proteinExistence type="predicted"/>
<dbReference type="OrthoDB" id="648842at2"/>
<feature type="transmembrane region" description="Helical" evidence="5">
    <location>
        <begin position="119"/>
        <end position="138"/>
    </location>
</feature>
<evidence type="ECO:0000256" key="4">
    <source>
        <dbReference type="ARBA" id="ARBA00023136"/>
    </source>
</evidence>